<accession>A0A9X2QB76</accession>
<dbReference type="InterPro" id="IPR006342">
    <property type="entry name" value="FkbM_mtfrase"/>
</dbReference>
<comment type="caution">
    <text evidence="2">The sequence shown here is derived from an EMBL/GenBank/DDBJ whole genome shotgun (WGS) entry which is preliminary data.</text>
</comment>
<keyword evidence="2" id="KW-0489">Methyltransferase</keyword>
<dbReference type="PANTHER" id="PTHR34203:SF15">
    <property type="entry name" value="SLL1173 PROTEIN"/>
    <property type="match status" value="1"/>
</dbReference>
<gene>
    <name evidence="2" type="ORF">GGP61_003510</name>
</gene>
<protein>
    <submittedName>
        <fullName evidence="2">FkbM family methyltransferase</fullName>
    </submittedName>
</protein>
<dbReference type="Pfam" id="PF05050">
    <property type="entry name" value="Methyltransf_21"/>
    <property type="match status" value="1"/>
</dbReference>
<dbReference type="Gene3D" id="3.40.50.150">
    <property type="entry name" value="Vaccinia Virus protein VP39"/>
    <property type="match status" value="1"/>
</dbReference>
<reference evidence="2" key="1">
    <citation type="submission" date="2022-08" db="EMBL/GenBank/DDBJ databases">
        <title>Genomic Encyclopedia of Type Strains, Phase V (KMG-V): Genome sequencing to study the core and pangenomes of soil and plant-associated prokaryotes.</title>
        <authorList>
            <person name="Whitman W."/>
        </authorList>
    </citation>
    <scope>NUCLEOTIDE SEQUENCE</scope>
    <source>
        <strain evidence="2">SP3049</strain>
    </source>
</reference>
<name>A0A9X2QB76_9BACT</name>
<dbReference type="NCBIfam" id="TIGR01444">
    <property type="entry name" value="fkbM_fam"/>
    <property type="match status" value="1"/>
</dbReference>
<dbReference type="GO" id="GO:0032259">
    <property type="term" value="P:methylation"/>
    <property type="evidence" value="ECO:0007669"/>
    <property type="project" value="UniProtKB-KW"/>
</dbReference>
<feature type="domain" description="Methyltransferase FkbM" evidence="1">
    <location>
        <begin position="9"/>
        <end position="159"/>
    </location>
</feature>
<dbReference type="SUPFAM" id="SSF53335">
    <property type="entry name" value="S-adenosyl-L-methionine-dependent methyltransferases"/>
    <property type="match status" value="1"/>
</dbReference>
<proteinExistence type="predicted"/>
<dbReference type="EMBL" id="JANUAE010000019">
    <property type="protein sequence ID" value="MCS3711875.1"/>
    <property type="molecule type" value="Genomic_DNA"/>
</dbReference>
<dbReference type="AlphaFoldDB" id="A0A9X2QB76"/>
<evidence type="ECO:0000313" key="2">
    <source>
        <dbReference type="EMBL" id="MCS3711875.1"/>
    </source>
</evidence>
<dbReference type="PANTHER" id="PTHR34203">
    <property type="entry name" value="METHYLTRANSFERASE, FKBM FAMILY PROTEIN"/>
    <property type="match status" value="1"/>
</dbReference>
<dbReference type="InterPro" id="IPR029063">
    <property type="entry name" value="SAM-dependent_MTases_sf"/>
</dbReference>
<evidence type="ECO:0000259" key="1">
    <source>
        <dbReference type="Pfam" id="PF05050"/>
    </source>
</evidence>
<sequence length="177" mass="19691">MAAAVQVTEGTVVAFEPEPEINNRLRANVDLNRLSNVRVVDWAVSDEEGSVDLYSDGVDGYSPTMREQTREGAPTGTVEIETRAVDSALARDELPRPDVLKIDIEGAEALCLSGCEALLEGEYGPQPRIIFIEVHPQFLPDYGSTAEEVSEKIQGAGYEVEWSRKREEQEHLLYVRR</sequence>
<dbReference type="GO" id="GO:0008168">
    <property type="term" value="F:methyltransferase activity"/>
    <property type="evidence" value="ECO:0007669"/>
    <property type="project" value="UniProtKB-KW"/>
</dbReference>
<organism evidence="2 3">
    <name type="scientific">Salinibacter ruber</name>
    <dbReference type="NCBI Taxonomy" id="146919"/>
    <lineage>
        <taxon>Bacteria</taxon>
        <taxon>Pseudomonadati</taxon>
        <taxon>Rhodothermota</taxon>
        <taxon>Rhodothermia</taxon>
        <taxon>Rhodothermales</taxon>
        <taxon>Salinibacteraceae</taxon>
        <taxon>Salinibacter</taxon>
    </lineage>
</organism>
<keyword evidence="2" id="KW-0808">Transferase</keyword>
<dbReference type="InterPro" id="IPR052514">
    <property type="entry name" value="SAM-dependent_MTase"/>
</dbReference>
<dbReference type="Proteomes" id="UP001155057">
    <property type="component" value="Unassembled WGS sequence"/>
</dbReference>
<evidence type="ECO:0000313" key="3">
    <source>
        <dbReference type="Proteomes" id="UP001155057"/>
    </source>
</evidence>